<dbReference type="InterPro" id="IPR052025">
    <property type="entry name" value="Xyloglucanase_GH74"/>
</dbReference>
<dbReference type="AlphaFoldDB" id="A0A364K4H6"/>
<dbReference type="Proteomes" id="UP000251213">
    <property type="component" value="Unassembled WGS sequence"/>
</dbReference>
<reference evidence="1 2" key="2">
    <citation type="submission" date="2018-06" db="EMBL/GenBank/DDBJ databases">
        <authorList>
            <person name="Zhirakovskaya E."/>
        </authorList>
    </citation>
    <scope>NUCLEOTIDE SEQUENCE [LARGE SCALE GENOMIC DNA]</scope>
    <source>
        <strain evidence="1 2">FBKL4.011</strain>
    </source>
</reference>
<dbReference type="CDD" id="cd15482">
    <property type="entry name" value="Sialidase_non-viral"/>
    <property type="match status" value="1"/>
</dbReference>
<reference evidence="1 2" key="1">
    <citation type="submission" date="2018-06" db="EMBL/GenBank/DDBJ databases">
        <title>Thermoflavimicrobium daqus sp. nov., a thermophilic microbe isolated from Moutai-flavour Daqu.</title>
        <authorList>
            <person name="Wang X."/>
            <person name="Zhou H."/>
        </authorList>
    </citation>
    <scope>NUCLEOTIDE SEQUENCE [LARGE SCALE GENOMIC DNA]</scope>
    <source>
        <strain evidence="1 2">FBKL4.011</strain>
    </source>
</reference>
<dbReference type="InterPro" id="IPR015943">
    <property type="entry name" value="WD40/YVTN_repeat-like_dom_sf"/>
</dbReference>
<accession>A0A364K4H6</accession>
<dbReference type="Pfam" id="PF02012">
    <property type="entry name" value="BNR"/>
    <property type="match status" value="1"/>
</dbReference>
<dbReference type="GO" id="GO:0010411">
    <property type="term" value="P:xyloglucan metabolic process"/>
    <property type="evidence" value="ECO:0007669"/>
    <property type="project" value="TreeGrafter"/>
</dbReference>
<protein>
    <submittedName>
        <fullName evidence="1">Glycosyl hydrolase</fullName>
    </submittedName>
</protein>
<keyword evidence="1" id="KW-0378">Hydrolase</keyword>
<comment type="caution">
    <text evidence="1">The sequence shown here is derived from an EMBL/GenBank/DDBJ whole genome shotgun (WGS) entry which is preliminary data.</text>
</comment>
<gene>
    <name evidence="1" type="ORF">DL897_10050</name>
</gene>
<sequence>MEKELLVVDQVGSQLKVQKELQGMQVTCIAVDPFCSQRLYCGTFNRGLWKSDDAGQTWEAIGDPCLYTDSLDESGILHASITAIAVSPTKRIGNYGVVYVGTEPSAVFYSEDGGETWKEFKSVRALPSASTWSFPPRPHTSHVRWITPDFHHENRLSVSIEFGAVIRSFDGGENWEDKKFGGPLDVHTLLMHPTIPDRLYAACGDGYFQPGRGFLESKDFGETWQPNSDGLEHHYLYSLAVDVRDPNIMIVSAAKSPYYAHHAKLGISTIYRKEGDQPWQEVRTGLPASEGTTISMLAAHPQKAHQFYALNNHGLFVSDDKGVTWERFDFPWDELYLEQRARALLVLEY</sequence>
<dbReference type="GO" id="GO:0016787">
    <property type="term" value="F:hydrolase activity"/>
    <property type="evidence" value="ECO:0007669"/>
    <property type="project" value="UniProtKB-KW"/>
</dbReference>
<dbReference type="InterPro" id="IPR002860">
    <property type="entry name" value="BNR_rpt"/>
</dbReference>
<organism evidence="1 2">
    <name type="scientific">Thermoflavimicrobium daqui</name>
    <dbReference type="NCBI Taxonomy" id="2137476"/>
    <lineage>
        <taxon>Bacteria</taxon>
        <taxon>Bacillati</taxon>
        <taxon>Bacillota</taxon>
        <taxon>Bacilli</taxon>
        <taxon>Bacillales</taxon>
        <taxon>Thermoactinomycetaceae</taxon>
        <taxon>Thermoflavimicrobium</taxon>
    </lineage>
</organism>
<dbReference type="PANTHER" id="PTHR43739:SF5">
    <property type="entry name" value="EXO-ALPHA-SIALIDASE"/>
    <property type="match status" value="1"/>
</dbReference>
<keyword evidence="2" id="KW-1185">Reference proteome</keyword>
<evidence type="ECO:0000313" key="1">
    <source>
        <dbReference type="EMBL" id="RAL24288.1"/>
    </source>
</evidence>
<name>A0A364K4H6_9BACL</name>
<evidence type="ECO:0000313" key="2">
    <source>
        <dbReference type="Proteomes" id="UP000251213"/>
    </source>
</evidence>
<dbReference type="EMBL" id="QJKK01000005">
    <property type="protein sequence ID" value="RAL24288.1"/>
    <property type="molecule type" value="Genomic_DNA"/>
</dbReference>
<dbReference type="SUPFAM" id="SSF110296">
    <property type="entry name" value="Oligoxyloglucan reducing end-specific cellobiohydrolase"/>
    <property type="match status" value="1"/>
</dbReference>
<proteinExistence type="predicted"/>
<dbReference type="PANTHER" id="PTHR43739">
    <property type="entry name" value="XYLOGLUCANASE (EUROFUNG)"/>
    <property type="match status" value="1"/>
</dbReference>
<dbReference type="Gene3D" id="2.130.10.10">
    <property type="entry name" value="YVTN repeat-like/Quinoprotein amine dehydrogenase"/>
    <property type="match status" value="2"/>
</dbReference>